<evidence type="ECO:0000313" key="2">
    <source>
        <dbReference type="EMBL" id="MBK9795611.1"/>
    </source>
</evidence>
<proteinExistence type="predicted"/>
<name>A0A9D7SGJ2_9BACT</name>
<sequence length="132" mass="14146">MRHRSHSIPSVVMSLVGALCLLQGLSKGLLWVAGTRAVGRIAFQENTVSTRGATWVRYQFSDHEGRVHHGSAMTAAKGVLNTRVVVAYLPLLPGLNMPAYGGYAALLGLAWGLTGLLLLGASRLFLKPRPRA</sequence>
<comment type="caution">
    <text evidence="2">The sequence shown here is derived from an EMBL/GenBank/DDBJ whole genome shotgun (WGS) entry which is preliminary data.</text>
</comment>
<reference evidence="2" key="1">
    <citation type="submission" date="2020-10" db="EMBL/GenBank/DDBJ databases">
        <title>Connecting structure to function with the recovery of over 1000 high-quality activated sludge metagenome-assembled genomes encoding full-length rRNA genes using long-read sequencing.</title>
        <authorList>
            <person name="Singleton C.M."/>
            <person name="Petriglieri F."/>
            <person name="Kristensen J.M."/>
            <person name="Kirkegaard R.H."/>
            <person name="Michaelsen T.Y."/>
            <person name="Andersen M.H."/>
            <person name="Karst S.M."/>
            <person name="Dueholm M.S."/>
            <person name="Nielsen P.H."/>
            <person name="Albertsen M."/>
        </authorList>
    </citation>
    <scope>NUCLEOTIDE SEQUENCE</scope>
    <source>
        <strain evidence="2">Skiv_18-Q3-R9-52_MAXAC.067</strain>
    </source>
</reference>
<organism evidence="2 3">
    <name type="scientific">Candidatus Geothrix skivensis</name>
    <dbReference type="NCBI Taxonomy" id="2954439"/>
    <lineage>
        <taxon>Bacteria</taxon>
        <taxon>Pseudomonadati</taxon>
        <taxon>Acidobacteriota</taxon>
        <taxon>Holophagae</taxon>
        <taxon>Holophagales</taxon>
        <taxon>Holophagaceae</taxon>
        <taxon>Geothrix</taxon>
    </lineage>
</organism>
<dbReference type="AlphaFoldDB" id="A0A9D7SGJ2"/>
<protein>
    <submittedName>
        <fullName evidence="2">Uncharacterized protein</fullName>
    </submittedName>
</protein>
<keyword evidence="1" id="KW-0472">Membrane</keyword>
<dbReference type="EMBL" id="JADKIO010000005">
    <property type="protein sequence ID" value="MBK9795611.1"/>
    <property type="molecule type" value="Genomic_DNA"/>
</dbReference>
<evidence type="ECO:0000313" key="3">
    <source>
        <dbReference type="Proteomes" id="UP000886657"/>
    </source>
</evidence>
<dbReference type="Proteomes" id="UP000886657">
    <property type="component" value="Unassembled WGS sequence"/>
</dbReference>
<feature type="transmembrane region" description="Helical" evidence="1">
    <location>
        <begin position="100"/>
        <end position="126"/>
    </location>
</feature>
<keyword evidence="1" id="KW-1133">Transmembrane helix</keyword>
<evidence type="ECO:0000256" key="1">
    <source>
        <dbReference type="SAM" id="Phobius"/>
    </source>
</evidence>
<accession>A0A9D7SGJ2</accession>
<gene>
    <name evidence="2" type="ORF">IPP58_03810</name>
</gene>
<keyword evidence="1" id="KW-0812">Transmembrane</keyword>